<accession>A0A158CAE2</accession>
<dbReference type="EMBL" id="FCNX02000009">
    <property type="protein sequence ID" value="SAK79260.1"/>
    <property type="molecule type" value="Genomic_DNA"/>
</dbReference>
<dbReference type="AlphaFoldDB" id="A0A158CAE2"/>
<evidence type="ECO:0000313" key="1">
    <source>
        <dbReference type="EMBL" id="SAK79260.1"/>
    </source>
</evidence>
<gene>
    <name evidence="1" type="ORF">AWB77_03860</name>
</gene>
<proteinExistence type="predicted"/>
<sequence length="37" mass="4104">MRGIEIPSSFHTTWVGYGPMTPAANDERCTSRCSMNV</sequence>
<dbReference type="Proteomes" id="UP000054903">
    <property type="component" value="Unassembled WGS sequence"/>
</dbReference>
<protein>
    <submittedName>
        <fullName evidence="1">Uncharacterized protein</fullName>
    </submittedName>
</protein>
<reference evidence="1" key="1">
    <citation type="submission" date="2016-01" db="EMBL/GenBank/DDBJ databases">
        <authorList>
            <person name="Peeters C."/>
        </authorList>
    </citation>
    <scope>NUCLEOTIDE SEQUENCE</scope>
    <source>
        <strain evidence="1">LMG 29320</strain>
    </source>
</reference>
<organism evidence="1 2">
    <name type="scientific">Caballeronia fortuita</name>
    <dbReference type="NCBI Taxonomy" id="1777138"/>
    <lineage>
        <taxon>Bacteria</taxon>
        <taxon>Pseudomonadati</taxon>
        <taxon>Pseudomonadota</taxon>
        <taxon>Betaproteobacteria</taxon>
        <taxon>Burkholderiales</taxon>
        <taxon>Burkholderiaceae</taxon>
        <taxon>Caballeronia</taxon>
    </lineage>
</organism>
<evidence type="ECO:0000313" key="2">
    <source>
        <dbReference type="Proteomes" id="UP000054903"/>
    </source>
</evidence>
<comment type="caution">
    <text evidence="1">The sequence shown here is derived from an EMBL/GenBank/DDBJ whole genome shotgun (WGS) entry which is preliminary data.</text>
</comment>
<name>A0A158CAE2_9BURK</name>
<keyword evidence="2" id="KW-1185">Reference proteome</keyword>